<name>A0A3N2AR76_9MICO</name>
<dbReference type="InterPro" id="IPR012341">
    <property type="entry name" value="6hp_glycosidase-like_sf"/>
</dbReference>
<dbReference type="RefSeq" id="WP_123696622.1">
    <property type="nucleotide sequence ID" value="NZ_RKHJ01000001.1"/>
</dbReference>
<evidence type="ECO:0000259" key="3">
    <source>
        <dbReference type="Pfam" id="PF22422"/>
    </source>
</evidence>
<evidence type="ECO:0000256" key="1">
    <source>
        <dbReference type="SAM" id="MobiDB-lite"/>
    </source>
</evidence>
<gene>
    <name evidence="4" type="ORF">EDD26_0909</name>
</gene>
<dbReference type="OrthoDB" id="9759959at2"/>
<dbReference type="Gene3D" id="1.50.10.10">
    <property type="match status" value="1"/>
</dbReference>
<dbReference type="InterPro" id="IPR032856">
    <property type="entry name" value="GDE_N_bis"/>
</dbReference>
<dbReference type="EMBL" id="RKHJ01000001">
    <property type="protein sequence ID" value="ROR65543.1"/>
    <property type="molecule type" value="Genomic_DNA"/>
</dbReference>
<proteinExistence type="predicted"/>
<feature type="domain" description="Mannosylglycerate hydrolase MGH1-like glycoside hydrolase" evidence="3">
    <location>
        <begin position="372"/>
        <end position="537"/>
    </location>
</feature>
<dbReference type="Pfam" id="PF14742">
    <property type="entry name" value="GDE_N_bis"/>
    <property type="match status" value="1"/>
</dbReference>
<comment type="caution">
    <text evidence="4">The sequence shown here is derived from an EMBL/GenBank/DDBJ whole genome shotgun (WGS) entry which is preliminary data.</text>
</comment>
<evidence type="ECO:0000259" key="2">
    <source>
        <dbReference type="Pfam" id="PF14742"/>
    </source>
</evidence>
<protein>
    <submittedName>
        <fullName evidence="4">Glycogen debranching enzyme-like protein</fullName>
    </submittedName>
</protein>
<dbReference type="GO" id="GO:0005975">
    <property type="term" value="P:carbohydrate metabolic process"/>
    <property type="evidence" value="ECO:0007669"/>
    <property type="project" value="InterPro"/>
</dbReference>
<dbReference type="InterPro" id="IPR008928">
    <property type="entry name" value="6-hairpin_glycosidase_sf"/>
</dbReference>
<dbReference type="AlphaFoldDB" id="A0A3N2AR76"/>
<feature type="domain" description="Putative glycogen debranching enzyme N-terminal" evidence="2">
    <location>
        <begin position="24"/>
        <end position="145"/>
    </location>
</feature>
<dbReference type="Pfam" id="PF22422">
    <property type="entry name" value="MGH1-like_GH"/>
    <property type="match status" value="1"/>
</dbReference>
<dbReference type="Proteomes" id="UP000275456">
    <property type="component" value="Unassembled WGS sequence"/>
</dbReference>
<organism evidence="4 5">
    <name type="scientific">Agrococcus jenensis</name>
    <dbReference type="NCBI Taxonomy" id="46353"/>
    <lineage>
        <taxon>Bacteria</taxon>
        <taxon>Bacillati</taxon>
        <taxon>Actinomycetota</taxon>
        <taxon>Actinomycetes</taxon>
        <taxon>Micrococcales</taxon>
        <taxon>Microbacteriaceae</taxon>
        <taxon>Agrococcus</taxon>
    </lineage>
</organism>
<accession>A0A3N2AR76</accession>
<feature type="region of interest" description="Disordered" evidence="1">
    <location>
        <begin position="612"/>
        <end position="642"/>
    </location>
</feature>
<evidence type="ECO:0000313" key="5">
    <source>
        <dbReference type="Proteomes" id="UP000275456"/>
    </source>
</evidence>
<sequence length="642" mass="68562">MHPELDAKTGRPPLLHDELVALSAPTQVWSRRDGTMGGAADGIFHGDWRWVRSLELLVDGRPIEHLTTADDRDSTVFRAVARQLDGDSSTPRVLVERMRAVEPGGFVERVTIVNGRDVEVTALLELRLDLELAPLASVHAGRPEAVPIDLRLDDGAAVATDGTRTLRCASAKGAIEIDGHRVTASRSVVVRPGDWATLSIELAVDDAQLAEPGPPTASLPPLRATGVAALDRWAGRAVADLDDLSLDVGHGPFLAASAPWQLTLLSREALVAARLALPQTAAIAEGTLRTLATRQGVLHDAETGEEPGRIPHEVRQDGSAPVFRASVEATPLWIVLLHETWLAGMPTETARELRTALHAALGWLAVRTGDGFLADPDDDEVSAAVQAIACRAAVGAADLLDALGDDGDEWRAWAARLRSRFRDAFWSGDGSARTPSLAIDHDGAPHDRLGAELGQLLGTRILDEHEESIVARMLLDEAIASGFGLRSLAADDRDYWPLLERGGAIHPHETALAIEGLLRAGFRDEARALAERLLAAADAFHGRLPAAFAGFGLEDVTMPVPLPGAGSPHAASAAAVVVVHRALEARASRPKQRIDTGERHLAAVERVQRHDTGPVQLPLLRGTGSGDRSTQRPRLRLVDPEG</sequence>
<keyword evidence="5" id="KW-1185">Reference proteome</keyword>
<reference evidence="4 5" key="1">
    <citation type="submission" date="2018-11" db="EMBL/GenBank/DDBJ databases">
        <title>Sequencing the genomes of 1000 actinobacteria strains.</title>
        <authorList>
            <person name="Klenk H.-P."/>
        </authorList>
    </citation>
    <scope>NUCLEOTIDE SEQUENCE [LARGE SCALE GENOMIC DNA]</scope>
    <source>
        <strain evidence="4 5">DSM 9580</strain>
    </source>
</reference>
<dbReference type="InterPro" id="IPR054491">
    <property type="entry name" value="MGH1-like_GH"/>
</dbReference>
<dbReference type="SUPFAM" id="SSF48208">
    <property type="entry name" value="Six-hairpin glycosidases"/>
    <property type="match status" value="1"/>
</dbReference>
<evidence type="ECO:0000313" key="4">
    <source>
        <dbReference type="EMBL" id="ROR65543.1"/>
    </source>
</evidence>